<evidence type="ECO:0000256" key="1">
    <source>
        <dbReference type="SAM" id="MobiDB-lite"/>
    </source>
</evidence>
<keyword evidence="3" id="KW-1185">Reference proteome</keyword>
<dbReference type="Proteomes" id="UP000032735">
    <property type="component" value="Chromosome"/>
</dbReference>
<evidence type="ECO:0000313" key="2">
    <source>
        <dbReference type="EMBL" id="CDG19904.1"/>
    </source>
</evidence>
<gene>
    <name evidence="2" type="ORF">XPG1_0249</name>
</gene>
<dbReference type="AlphaFoldDB" id="A0A068QYN1"/>
<sequence length="43" mass="4109">MDCFSSATGERGPAGRTPGDRSAGAGGIEPASGAPATLWCATA</sequence>
<proteinExistence type="predicted"/>
<reference evidence="2 3" key="1">
    <citation type="submission" date="2013-07" db="EMBL/GenBank/DDBJ databases">
        <authorList>
            <person name="Genoscope - CEA"/>
        </authorList>
    </citation>
    <scope>NUCLEOTIDE SEQUENCE [LARGE SCALE GENOMIC DNA]</scope>
    <source>
        <strain evidence="2 3">G6</strain>
    </source>
</reference>
<dbReference type="KEGG" id="xpo:XPG1_0249"/>
<protein>
    <submittedName>
        <fullName evidence="2">Uncharacterized protein</fullName>
    </submittedName>
</protein>
<organism evidence="2 3">
    <name type="scientific">Xenorhabdus poinarii G6</name>
    <dbReference type="NCBI Taxonomy" id="1354304"/>
    <lineage>
        <taxon>Bacteria</taxon>
        <taxon>Pseudomonadati</taxon>
        <taxon>Pseudomonadota</taxon>
        <taxon>Gammaproteobacteria</taxon>
        <taxon>Enterobacterales</taxon>
        <taxon>Morganellaceae</taxon>
        <taxon>Xenorhabdus</taxon>
    </lineage>
</organism>
<dbReference type="HOGENOM" id="CLU_3241658_0_0_6"/>
<dbReference type="EMBL" id="FO704551">
    <property type="protein sequence ID" value="CDG19904.1"/>
    <property type="molecule type" value="Genomic_DNA"/>
</dbReference>
<name>A0A068QYN1_9GAMM</name>
<evidence type="ECO:0000313" key="3">
    <source>
        <dbReference type="Proteomes" id="UP000032735"/>
    </source>
</evidence>
<dbReference type="STRING" id="1354304.XPG1_0249"/>
<accession>A0A068QYN1</accession>
<feature type="region of interest" description="Disordered" evidence="1">
    <location>
        <begin position="1"/>
        <end position="43"/>
    </location>
</feature>